<organism evidence="2 3">
    <name type="scientific">Marasmiellus scandens</name>
    <dbReference type="NCBI Taxonomy" id="2682957"/>
    <lineage>
        <taxon>Eukaryota</taxon>
        <taxon>Fungi</taxon>
        <taxon>Dikarya</taxon>
        <taxon>Basidiomycota</taxon>
        <taxon>Agaricomycotina</taxon>
        <taxon>Agaricomycetes</taxon>
        <taxon>Agaricomycetidae</taxon>
        <taxon>Agaricales</taxon>
        <taxon>Marasmiineae</taxon>
        <taxon>Omphalotaceae</taxon>
        <taxon>Marasmiellus</taxon>
    </lineage>
</organism>
<evidence type="ECO:0000313" key="3">
    <source>
        <dbReference type="Proteomes" id="UP001498398"/>
    </source>
</evidence>
<evidence type="ECO:0000256" key="1">
    <source>
        <dbReference type="SAM" id="MobiDB-lite"/>
    </source>
</evidence>
<feature type="compositionally biased region" description="Low complexity" evidence="1">
    <location>
        <begin position="116"/>
        <end position="133"/>
    </location>
</feature>
<dbReference type="Proteomes" id="UP001498398">
    <property type="component" value="Unassembled WGS sequence"/>
</dbReference>
<name>A0ABR1K1S1_9AGAR</name>
<dbReference type="Pfam" id="PF16053">
    <property type="entry name" value="MRP-S34"/>
    <property type="match status" value="1"/>
</dbReference>
<dbReference type="EMBL" id="JBANRG010000002">
    <property type="protein sequence ID" value="KAK7470951.1"/>
    <property type="molecule type" value="Genomic_DNA"/>
</dbReference>
<dbReference type="InterPro" id="IPR032053">
    <property type="entry name" value="Ribosomal_mS34"/>
</dbReference>
<keyword evidence="3" id="KW-1185">Reference proteome</keyword>
<comment type="caution">
    <text evidence="2">The sequence shown here is derived from an EMBL/GenBank/DDBJ whole genome shotgun (WGS) entry which is preliminary data.</text>
</comment>
<dbReference type="PANTHER" id="PTHR28589:SF1">
    <property type="entry name" value="SMALL RIBOSOMAL SUBUNIT PROTEIN MS34"/>
    <property type="match status" value="1"/>
</dbReference>
<sequence>MFWTSIARSVPPTNISHSLQKLLPKTLPPSLQNNPGNLYQVLSRTPSGGVGKRVYQLRWSEKGIEDCYWVVTQSRFKCEGKHGKAWGKLVWRGKEVSEKPERIRGSLKYKWAEGVSKSSGPQPSSPSAPSSSS</sequence>
<evidence type="ECO:0000313" key="2">
    <source>
        <dbReference type="EMBL" id="KAK7470951.1"/>
    </source>
</evidence>
<gene>
    <name evidence="2" type="ORF">VKT23_002366</name>
</gene>
<protein>
    <submittedName>
        <fullName evidence="2">Uncharacterized protein</fullName>
    </submittedName>
</protein>
<proteinExistence type="predicted"/>
<accession>A0ABR1K1S1</accession>
<dbReference type="PANTHER" id="PTHR28589">
    <property type="entry name" value="28S RIBOSOMAL PROTEIN S34, MITOCHONDRIAL"/>
    <property type="match status" value="1"/>
</dbReference>
<feature type="region of interest" description="Disordered" evidence="1">
    <location>
        <begin position="114"/>
        <end position="133"/>
    </location>
</feature>
<reference evidence="2 3" key="1">
    <citation type="submission" date="2024-01" db="EMBL/GenBank/DDBJ databases">
        <title>A draft genome for the cacao thread blight pathogen Marasmiellus scandens.</title>
        <authorList>
            <person name="Baruah I.K."/>
            <person name="Leung J."/>
            <person name="Bukari Y."/>
            <person name="Amoako-Attah I."/>
            <person name="Meinhardt L.W."/>
            <person name="Bailey B.A."/>
            <person name="Cohen S.P."/>
        </authorList>
    </citation>
    <scope>NUCLEOTIDE SEQUENCE [LARGE SCALE GENOMIC DNA]</scope>
    <source>
        <strain evidence="2 3">GH-19</strain>
    </source>
</reference>